<reference evidence="18 19" key="1">
    <citation type="journal article" date="2023" name="bioRxiv">
        <title>Conserved and derived expression patterns and positive selection on dental genes reveal complex evolutionary context of ever-growing rodent molars.</title>
        <authorList>
            <person name="Calamari Z.T."/>
            <person name="Song A."/>
            <person name="Cohen E."/>
            <person name="Akter M."/>
            <person name="Roy R.D."/>
            <person name="Hallikas O."/>
            <person name="Christensen M.M."/>
            <person name="Li P."/>
            <person name="Marangoni P."/>
            <person name="Jernvall J."/>
            <person name="Klein O.D."/>
        </authorList>
    </citation>
    <scope>NUCLEOTIDE SEQUENCE [LARGE SCALE GENOMIC DNA]</scope>
    <source>
        <strain evidence="18">V071</strain>
    </source>
</reference>
<dbReference type="SMART" id="SM00534">
    <property type="entry name" value="MUTSac"/>
    <property type="match status" value="1"/>
</dbReference>
<proteinExistence type="inferred from homology"/>
<dbReference type="Gene3D" id="3.30.420.110">
    <property type="entry name" value="MutS, connector domain"/>
    <property type="match status" value="1"/>
</dbReference>
<dbReference type="PROSITE" id="PS00486">
    <property type="entry name" value="DNA_MISMATCH_REPAIR_2"/>
    <property type="match status" value="1"/>
</dbReference>
<dbReference type="FunFam" id="1.10.1420.10:FF:000003">
    <property type="entry name" value="DNA mismatch repair protein"/>
    <property type="match status" value="1"/>
</dbReference>
<dbReference type="FunFam" id="3.30.420.110:FF:000002">
    <property type="entry name" value="DNA mismatch repair protein"/>
    <property type="match status" value="1"/>
</dbReference>
<evidence type="ECO:0000313" key="18">
    <source>
        <dbReference type="EMBL" id="KAK7800983.1"/>
    </source>
</evidence>
<keyword evidence="19" id="KW-1185">Reference proteome</keyword>
<dbReference type="GO" id="GO:0005694">
    <property type="term" value="C:chromosome"/>
    <property type="evidence" value="ECO:0007669"/>
    <property type="project" value="UniProtKB-SubCell"/>
</dbReference>
<keyword evidence="6" id="KW-0597">Phosphoprotein</keyword>
<feature type="domain" description="DNA mismatch repair proteins mutS family" evidence="17">
    <location>
        <begin position="782"/>
        <end position="798"/>
    </location>
</feature>
<dbReference type="AlphaFoldDB" id="A0AAW0HEL5"/>
<evidence type="ECO:0000259" key="17">
    <source>
        <dbReference type="PROSITE" id="PS00486"/>
    </source>
</evidence>
<dbReference type="SUPFAM" id="SSF52540">
    <property type="entry name" value="P-loop containing nucleoside triphosphate hydrolases"/>
    <property type="match status" value="1"/>
</dbReference>
<keyword evidence="9" id="KW-0067">ATP-binding</keyword>
<evidence type="ECO:0000256" key="9">
    <source>
        <dbReference type="ARBA" id="ARBA00022840"/>
    </source>
</evidence>
<dbReference type="SMART" id="SM00533">
    <property type="entry name" value="MUTSd"/>
    <property type="match status" value="1"/>
</dbReference>
<evidence type="ECO:0000256" key="5">
    <source>
        <dbReference type="ARBA" id="ARBA00022499"/>
    </source>
</evidence>
<dbReference type="InterPro" id="IPR007861">
    <property type="entry name" value="DNA_mismatch_repair_MutS_clamp"/>
</dbReference>
<dbReference type="InterPro" id="IPR011184">
    <property type="entry name" value="DNA_mismatch_repair_Msh2"/>
</dbReference>
<dbReference type="InterPro" id="IPR007696">
    <property type="entry name" value="DNA_mismatch_repair_MutS_core"/>
</dbReference>
<evidence type="ECO:0000256" key="7">
    <source>
        <dbReference type="ARBA" id="ARBA00022741"/>
    </source>
</evidence>
<evidence type="ECO:0000256" key="15">
    <source>
        <dbReference type="PIRNR" id="PIRNR005813"/>
    </source>
</evidence>
<dbReference type="InterPro" id="IPR016151">
    <property type="entry name" value="DNA_mismatch_repair_MutS_N"/>
</dbReference>
<dbReference type="GO" id="GO:0032301">
    <property type="term" value="C:MutSalpha complex"/>
    <property type="evidence" value="ECO:0007669"/>
    <property type="project" value="UniProtKB-UniRule"/>
</dbReference>
<comment type="subcellular location">
    <subcellularLocation>
        <location evidence="2">Chromosome</location>
    </subcellularLocation>
    <subcellularLocation>
        <location evidence="1 15">Nucleus</location>
    </subcellularLocation>
</comment>
<comment type="function">
    <text evidence="15 16">Component of the post-replicative DNA mismatch repair system (MMR).</text>
</comment>
<dbReference type="Gene3D" id="1.10.1420.10">
    <property type="match status" value="2"/>
</dbReference>
<dbReference type="GO" id="GO:0006298">
    <property type="term" value="P:mismatch repair"/>
    <property type="evidence" value="ECO:0007669"/>
    <property type="project" value="UniProtKB-UniRule"/>
</dbReference>
<dbReference type="Pfam" id="PF05192">
    <property type="entry name" value="MutS_III"/>
    <property type="match status" value="1"/>
</dbReference>
<evidence type="ECO:0000256" key="4">
    <source>
        <dbReference type="ARBA" id="ARBA00022454"/>
    </source>
</evidence>
<evidence type="ECO:0000256" key="8">
    <source>
        <dbReference type="ARBA" id="ARBA00022763"/>
    </source>
</evidence>
<name>A0AAW0HEL5_MYOGA</name>
<evidence type="ECO:0000256" key="11">
    <source>
        <dbReference type="ARBA" id="ARBA00022990"/>
    </source>
</evidence>
<dbReference type="GO" id="GO:0005524">
    <property type="term" value="F:ATP binding"/>
    <property type="evidence" value="ECO:0007669"/>
    <property type="project" value="UniProtKB-KW"/>
</dbReference>
<evidence type="ECO:0000256" key="14">
    <source>
        <dbReference type="ARBA" id="ARBA00023242"/>
    </source>
</evidence>
<evidence type="ECO:0000256" key="1">
    <source>
        <dbReference type="ARBA" id="ARBA00004123"/>
    </source>
</evidence>
<evidence type="ECO:0000256" key="6">
    <source>
        <dbReference type="ARBA" id="ARBA00022553"/>
    </source>
</evidence>
<dbReference type="EMBL" id="JBBHLL010000526">
    <property type="protein sequence ID" value="KAK7800983.1"/>
    <property type="molecule type" value="Genomic_DNA"/>
</dbReference>
<keyword evidence="13 15" id="KW-0234">DNA repair</keyword>
<dbReference type="InterPro" id="IPR032642">
    <property type="entry name" value="Msh2_ATP-bd"/>
</dbReference>
<accession>A0AAW0HEL5</accession>
<keyword evidence="12 15" id="KW-0238">DNA-binding</keyword>
<dbReference type="GO" id="GO:0006312">
    <property type="term" value="P:mitotic recombination"/>
    <property type="evidence" value="ECO:0007669"/>
    <property type="project" value="TreeGrafter"/>
</dbReference>
<dbReference type="FunFam" id="3.40.50.300:FF:000523">
    <property type="entry name" value="DNA mismatch repair protein"/>
    <property type="match status" value="1"/>
</dbReference>
<dbReference type="Pfam" id="PF00488">
    <property type="entry name" value="MutS_V"/>
    <property type="match status" value="1"/>
</dbReference>
<dbReference type="PANTHER" id="PTHR11361:SF35">
    <property type="entry name" value="DNA MISMATCH REPAIR PROTEIN MSH2"/>
    <property type="match status" value="1"/>
</dbReference>
<dbReference type="InterPro" id="IPR036678">
    <property type="entry name" value="MutS_con_dom_sf"/>
</dbReference>
<keyword evidence="14 15" id="KW-0539">Nucleus</keyword>
<comment type="caution">
    <text evidence="18">The sequence shown here is derived from an EMBL/GenBank/DDBJ whole genome shotgun (WGS) entry which is preliminary data.</text>
</comment>
<dbReference type="PIRSF" id="PIRSF005813">
    <property type="entry name" value="MSH2"/>
    <property type="match status" value="1"/>
</dbReference>
<dbReference type="InterPro" id="IPR045076">
    <property type="entry name" value="MutS"/>
</dbReference>
<dbReference type="FunFam" id="3.40.1170.10:FF:000003">
    <property type="entry name" value="DNA mismatch repair protein"/>
    <property type="match status" value="1"/>
</dbReference>
<evidence type="ECO:0000256" key="12">
    <source>
        <dbReference type="ARBA" id="ARBA00023125"/>
    </source>
</evidence>
<keyword evidence="11" id="KW-0007">Acetylation</keyword>
<dbReference type="GO" id="GO:0002204">
    <property type="term" value="P:somatic recombination of immunoglobulin genes involved in immune response"/>
    <property type="evidence" value="ECO:0007669"/>
    <property type="project" value="TreeGrafter"/>
</dbReference>
<dbReference type="GO" id="GO:0030983">
    <property type="term" value="F:mismatched DNA binding"/>
    <property type="evidence" value="ECO:0007669"/>
    <property type="project" value="InterPro"/>
</dbReference>
<dbReference type="SUPFAM" id="SSF48334">
    <property type="entry name" value="DNA repair protein MutS, domain III"/>
    <property type="match status" value="1"/>
</dbReference>
<dbReference type="FunFam" id="1.10.1420.10:FF:000009">
    <property type="entry name" value="DNA mismatch repair protein"/>
    <property type="match status" value="1"/>
</dbReference>
<dbReference type="Pfam" id="PF05190">
    <property type="entry name" value="MutS_IV"/>
    <property type="match status" value="1"/>
</dbReference>
<sequence>MAVQPKETLQLEGAAEVGFVRFFEGMPEKPSTTVRLFDRGDFYTAHGEDALLAAREVFKTQGVIKYMGPAGAKTLQSVVLSKMNFESFVKDLLLVRQYRVEVYKNKAGTKASKENDWYLAFKASPGNLSQFEDILFGNNDMSSSIGVVGVKMSTVDGQRQVGVGYVDSIQRKLGLCEFPDNDQFSNLEALLIQIGPKECVLPGGETAGDMGNLRQVIQRGGILITERKRADFSSKDICQDLNRLLKGKKGEQINSAVLPEMENQVAVSSLSAVIKFLELLSDDSNFGQFELTTFDFNQYMKLDMAAVRALNLFQGSVEDTTGSQSLAALLNKCKTAQGQRLVNQWIKQPLMDKNRIEERLDLVEAFVEDSELRQTLQEDLLRRFPDLNRLAKKFQRQAANLQDCYRIYQGVNQLPSVLQALKKYQVFCQSTSMGVFSSSLHLDTSHFTSFGKLTVPNMISEIHNPYVVTALADLVYPSSAHLNTAEGKVGIKLMLGIFVAKVENHEFLVKPSFDPNLSELREVMDGLEKKMQSTLISAARGLGLDPGKQIKLDSSTQFGYYFRVTCKEEKVLRNNKNFSTVDIQKNGVKFTNSELSSLNEEYTKNKGEYEEAQNAIVKEIVNISSGYVEPMQTLNDVLAQLDAVVSFAHVSNAAPIPYVRPVILEKGKGKITLKASRHACVEVQDEVAFIPNDVHFEKDTQMFHIITGPNMGGKSTYIRQTGVIVLMAQIGCFVPCESAEVSILDCILARVGAGDSQLKGVSTFMAEMLETASILRSATKDSLIIIDELGRGTSTYDGFGLAWAISEYIATKIGAFCMFATHFHELTALASQIPTVNNLHVTALTSEETLTMLYQVKKGVCDQSFGIHVAELADFPQHVIECARQKALELEEFQNIGTSQGRDGMEPAAKRRCLDREQGEKIIVEFLSKVKQVPFTGMSEESIMLKLKQLKAEVVAQNNSFVNEIISRIKVT</sequence>
<protein>
    <recommendedName>
        <fullName evidence="15">DNA mismatch repair protein</fullName>
    </recommendedName>
</protein>
<organism evidence="18 19">
    <name type="scientific">Myodes glareolus</name>
    <name type="common">Bank vole</name>
    <name type="synonym">Clethrionomys glareolus</name>
    <dbReference type="NCBI Taxonomy" id="447135"/>
    <lineage>
        <taxon>Eukaryota</taxon>
        <taxon>Metazoa</taxon>
        <taxon>Chordata</taxon>
        <taxon>Craniata</taxon>
        <taxon>Vertebrata</taxon>
        <taxon>Euteleostomi</taxon>
        <taxon>Mammalia</taxon>
        <taxon>Eutheria</taxon>
        <taxon>Euarchontoglires</taxon>
        <taxon>Glires</taxon>
        <taxon>Rodentia</taxon>
        <taxon>Myomorpha</taxon>
        <taxon>Muroidea</taxon>
        <taxon>Cricetidae</taxon>
        <taxon>Arvicolinae</taxon>
        <taxon>Myodes</taxon>
    </lineage>
</organism>
<keyword evidence="7 16" id="KW-0547">Nucleotide-binding</keyword>
<dbReference type="InterPro" id="IPR007695">
    <property type="entry name" value="DNA_mismatch_repair_MutS-lik_N"/>
</dbReference>
<dbReference type="GO" id="GO:0140664">
    <property type="term" value="F:ATP-dependent DNA damage sensor activity"/>
    <property type="evidence" value="ECO:0007669"/>
    <property type="project" value="InterPro"/>
</dbReference>
<dbReference type="InterPro" id="IPR036187">
    <property type="entry name" value="DNA_mismatch_repair_MutS_sf"/>
</dbReference>
<dbReference type="InterPro" id="IPR007860">
    <property type="entry name" value="DNA_mmatch_repair_MutS_con_dom"/>
</dbReference>
<evidence type="ECO:0000256" key="10">
    <source>
        <dbReference type="ARBA" id="ARBA00022843"/>
    </source>
</evidence>
<dbReference type="Pfam" id="PF05188">
    <property type="entry name" value="MutS_II"/>
    <property type="match status" value="1"/>
</dbReference>
<keyword evidence="8 15" id="KW-0227">DNA damage</keyword>
<dbReference type="GO" id="GO:0007276">
    <property type="term" value="P:gamete generation"/>
    <property type="evidence" value="ECO:0007669"/>
    <property type="project" value="UniProtKB-ARBA"/>
</dbReference>
<comment type="similarity">
    <text evidence="3 15 16">Belongs to the DNA mismatch repair MutS family.</text>
</comment>
<dbReference type="Gene3D" id="3.40.1170.10">
    <property type="entry name" value="DNA repair protein MutS, domain I"/>
    <property type="match status" value="1"/>
</dbReference>
<evidence type="ECO:0000256" key="2">
    <source>
        <dbReference type="ARBA" id="ARBA00004286"/>
    </source>
</evidence>
<keyword evidence="10" id="KW-0832">Ubl conjugation</keyword>
<dbReference type="PANTHER" id="PTHR11361">
    <property type="entry name" value="DNA MISMATCH REPAIR PROTEIN MUTS FAMILY MEMBER"/>
    <property type="match status" value="1"/>
</dbReference>
<evidence type="ECO:0000256" key="13">
    <source>
        <dbReference type="ARBA" id="ARBA00023204"/>
    </source>
</evidence>
<keyword evidence="4" id="KW-0158">Chromosome</keyword>
<gene>
    <name evidence="18" type="ORF">U0070_004197</name>
</gene>
<dbReference type="Pfam" id="PF01624">
    <property type="entry name" value="MutS_I"/>
    <property type="match status" value="1"/>
</dbReference>
<evidence type="ECO:0000256" key="16">
    <source>
        <dbReference type="RuleBase" id="RU003756"/>
    </source>
</evidence>
<evidence type="ECO:0000256" key="3">
    <source>
        <dbReference type="ARBA" id="ARBA00006271"/>
    </source>
</evidence>
<dbReference type="Proteomes" id="UP001488838">
    <property type="component" value="Unassembled WGS sequence"/>
</dbReference>
<dbReference type="Gene3D" id="3.40.50.300">
    <property type="entry name" value="P-loop containing nucleotide triphosphate hydrolases"/>
    <property type="match status" value="1"/>
</dbReference>
<evidence type="ECO:0000313" key="19">
    <source>
        <dbReference type="Proteomes" id="UP001488838"/>
    </source>
</evidence>
<dbReference type="InterPro" id="IPR000432">
    <property type="entry name" value="DNA_mismatch_repair_MutS_C"/>
</dbReference>
<keyword evidence="5" id="KW-1017">Isopeptide bond</keyword>
<dbReference type="InterPro" id="IPR027417">
    <property type="entry name" value="P-loop_NTPase"/>
</dbReference>
<dbReference type="CDD" id="cd03285">
    <property type="entry name" value="ABC_MSH2_euk"/>
    <property type="match status" value="1"/>
</dbReference>